<dbReference type="Pfam" id="PF20341">
    <property type="entry name" value="DUF6636"/>
    <property type="match status" value="1"/>
</dbReference>
<dbReference type="Proteomes" id="UP000236959">
    <property type="component" value="Unassembled WGS sequence"/>
</dbReference>
<proteinExistence type="predicted"/>
<reference evidence="1 2" key="1">
    <citation type="submission" date="2018-01" db="EMBL/GenBank/DDBJ databases">
        <title>Genomic Encyclopedia of Archaeal and Bacterial Type Strains, Phase II (KMG-II): from individual species to whole genera.</title>
        <authorList>
            <person name="Goeker M."/>
        </authorList>
    </citation>
    <scope>NUCLEOTIDE SEQUENCE [LARGE SCALE GENOMIC DNA]</scope>
    <source>
        <strain evidence="1 2">DSM 17023</strain>
    </source>
</reference>
<dbReference type="InterPro" id="IPR046576">
    <property type="entry name" value="DUF6636"/>
</dbReference>
<dbReference type="AlphaFoldDB" id="A0A2S3UMK1"/>
<comment type="caution">
    <text evidence="1">The sequence shown here is derived from an EMBL/GenBank/DDBJ whole genome shotgun (WGS) entry which is preliminary data.</text>
</comment>
<sequence length="260" mass="29390">MRCGVSGKTCDAVRPLQNRPSVGHSRPPDFVALLVRPTRPYCAERLAGEREWPIRWVIINALWYNSDCFYISDDGFCRESGRVVGNRSIDVASAQEGSLERELTEWQPLHRMKDHENRLGNQMRTKLLVPVFFWICAGPALADIWTFETPSQNIQCSVGEDFNVLSDIICTIINRSDPPALPKPNWCNSDWGHTFSMKERGTVEVHCGETDRSKGGFDRAEYGVTGEFGGFVCHSSKKGLRCSNRDGHGFFLSRARQDVF</sequence>
<accession>A0A2S3UMK1</accession>
<evidence type="ECO:0000313" key="2">
    <source>
        <dbReference type="Proteomes" id="UP000236959"/>
    </source>
</evidence>
<gene>
    <name evidence="1" type="ORF">CLV41_111178</name>
</gene>
<dbReference type="EMBL" id="PPCN01000011">
    <property type="protein sequence ID" value="POF28926.1"/>
    <property type="molecule type" value="Genomic_DNA"/>
</dbReference>
<name>A0A2S3UMK1_9HYPH</name>
<organism evidence="1 2">
    <name type="scientific">Roseibium marinum</name>
    <dbReference type="NCBI Taxonomy" id="281252"/>
    <lineage>
        <taxon>Bacteria</taxon>
        <taxon>Pseudomonadati</taxon>
        <taxon>Pseudomonadota</taxon>
        <taxon>Alphaproteobacteria</taxon>
        <taxon>Hyphomicrobiales</taxon>
        <taxon>Stappiaceae</taxon>
        <taxon>Roseibium</taxon>
    </lineage>
</organism>
<keyword evidence="2" id="KW-1185">Reference proteome</keyword>
<evidence type="ECO:0000313" key="1">
    <source>
        <dbReference type="EMBL" id="POF28926.1"/>
    </source>
</evidence>
<protein>
    <submittedName>
        <fullName evidence="1">Uncharacterized protein</fullName>
    </submittedName>
</protein>